<name>K9UB16_CHAP6</name>
<gene>
    <name evidence="1" type="ORF">Cha6605_0521</name>
</gene>
<evidence type="ECO:0000313" key="1">
    <source>
        <dbReference type="EMBL" id="AFY91808.1"/>
    </source>
</evidence>
<sequence length="48" mass="5032">MISGNLANAKLANAFDAKVPLSARSKIALAITPSELRSAVDAVRRGEH</sequence>
<accession>K9UB16</accession>
<dbReference type="HOGENOM" id="CLU_3150895_0_0_3"/>
<dbReference type="AlphaFoldDB" id="K9UB16"/>
<protein>
    <submittedName>
        <fullName evidence="1">Uncharacterized protein</fullName>
    </submittedName>
</protein>
<dbReference type="Proteomes" id="UP000010366">
    <property type="component" value="Chromosome"/>
</dbReference>
<proteinExistence type="predicted"/>
<dbReference type="KEGG" id="cmp:Cha6605_0521"/>
<evidence type="ECO:0000313" key="2">
    <source>
        <dbReference type="Proteomes" id="UP000010366"/>
    </source>
</evidence>
<dbReference type="EMBL" id="CP003600">
    <property type="protein sequence ID" value="AFY91808.1"/>
    <property type="molecule type" value="Genomic_DNA"/>
</dbReference>
<keyword evidence="2" id="KW-1185">Reference proteome</keyword>
<organism evidence="1 2">
    <name type="scientific">Chamaesiphon minutus (strain ATCC 27169 / PCC 6605)</name>
    <dbReference type="NCBI Taxonomy" id="1173020"/>
    <lineage>
        <taxon>Bacteria</taxon>
        <taxon>Bacillati</taxon>
        <taxon>Cyanobacteriota</taxon>
        <taxon>Cyanophyceae</taxon>
        <taxon>Gomontiellales</taxon>
        <taxon>Chamaesiphonaceae</taxon>
        <taxon>Chamaesiphon</taxon>
    </lineage>
</organism>
<reference evidence="1 2" key="1">
    <citation type="submission" date="2012-05" db="EMBL/GenBank/DDBJ databases">
        <title>Finished chromosome of genome of Chamaesiphon sp. PCC 6605.</title>
        <authorList>
            <consortium name="US DOE Joint Genome Institute"/>
            <person name="Gugger M."/>
            <person name="Coursin T."/>
            <person name="Rippka R."/>
            <person name="Tandeau De Marsac N."/>
            <person name="Huntemann M."/>
            <person name="Wei C.-L."/>
            <person name="Han J."/>
            <person name="Detter J.C."/>
            <person name="Han C."/>
            <person name="Tapia R."/>
            <person name="Chen A."/>
            <person name="Kyrpides N."/>
            <person name="Mavromatis K."/>
            <person name="Markowitz V."/>
            <person name="Szeto E."/>
            <person name="Ivanova N."/>
            <person name="Pagani I."/>
            <person name="Pati A."/>
            <person name="Goodwin L."/>
            <person name="Nordberg H.P."/>
            <person name="Cantor M.N."/>
            <person name="Hua S.X."/>
            <person name="Woyke T."/>
            <person name="Kerfeld C.A."/>
        </authorList>
    </citation>
    <scope>NUCLEOTIDE SEQUENCE [LARGE SCALE GENOMIC DNA]</scope>
    <source>
        <strain evidence="2">ATCC 27169 / PCC 6605</strain>
    </source>
</reference>